<feature type="transmembrane region" description="Helical" evidence="2">
    <location>
        <begin position="67"/>
        <end position="90"/>
    </location>
</feature>
<feature type="region of interest" description="Disordered" evidence="1">
    <location>
        <begin position="1"/>
        <end position="47"/>
    </location>
</feature>
<proteinExistence type="predicted"/>
<dbReference type="EMBL" id="JAHWGI010001316">
    <property type="protein sequence ID" value="KAK3928132.1"/>
    <property type="molecule type" value="Genomic_DNA"/>
</dbReference>
<reference evidence="3" key="2">
    <citation type="journal article" date="2023" name="BMC Genomics">
        <title>Pest status, molecular evolution, and epigenetic factors derived from the genome assembly of Frankliniella fusca, a thysanopteran phytovirus vector.</title>
        <authorList>
            <person name="Catto M.A."/>
            <person name="Labadie P.E."/>
            <person name="Jacobson A.L."/>
            <person name="Kennedy G.G."/>
            <person name="Srinivasan R."/>
            <person name="Hunt B.G."/>
        </authorList>
    </citation>
    <scope>NUCLEOTIDE SEQUENCE</scope>
    <source>
        <strain evidence="3">PL_HMW_Pooled</strain>
    </source>
</reference>
<evidence type="ECO:0000313" key="3">
    <source>
        <dbReference type="EMBL" id="KAK3928132.1"/>
    </source>
</evidence>
<accession>A0AAE1LRX3</accession>
<feature type="transmembrane region" description="Helical" evidence="2">
    <location>
        <begin position="155"/>
        <end position="179"/>
    </location>
</feature>
<organism evidence="3 4">
    <name type="scientific">Frankliniella fusca</name>
    <dbReference type="NCBI Taxonomy" id="407009"/>
    <lineage>
        <taxon>Eukaryota</taxon>
        <taxon>Metazoa</taxon>
        <taxon>Ecdysozoa</taxon>
        <taxon>Arthropoda</taxon>
        <taxon>Hexapoda</taxon>
        <taxon>Insecta</taxon>
        <taxon>Pterygota</taxon>
        <taxon>Neoptera</taxon>
        <taxon>Paraneoptera</taxon>
        <taxon>Thysanoptera</taxon>
        <taxon>Terebrantia</taxon>
        <taxon>Thripoidea</taxon>
        <taxon>Thripidae</taxon>
        <taxon>Frankliniella</taxon>
    </lineage>
</organism>
<feature type="region of interest" description="Disordered" evidence="1">
    <location>
        <begin position="197"/>
        <end position="217"/>
    </location>
</feature>
<gene>
    <name evidence="3" type="ORF">KUF71_016481</name>
</gene>
<keyword evidence="4" id="KW-1185">Reference proteome</keyword>
<keyword evidence="2" id="KW-1133">Transmembrane helix</keyword>
<protein>
    <submittedName>
        <fullName evidence="3">Peptide methionine sulfoxide reductase MsrA 1</fullName>
    </submittedName>
</protein>
<dbReference type="Proteomes" id="UP001219518">
    <property type="component" value="Unassembled WGS sequence"/>
</dbReference>
<evidence type="ECO:0000256" key="2">
    <source>
        <dbReference type="SAM" id="Phobius"/>
    </source>
</evidence>
<sequence>MTPAGDAGRAGRARRDAGADANDTGVPEARGRGGLPPPAPAPLALDTALPPVDGDVHHFQPPPDRNAYLALLVTLFLEAVVPSLQCYWGVLLVMWGRPAQDAAGAGAGAGVSARLASLLDAKNTGLLWAPVLFTASWSAADPWSETLSAVHGLPVLSSLAGALLLVGGLLLAALGALLAPQSPLLPTLVGVSAGIAAGESNHRPPGPGRAGPGLSAR</sequence>
<keyword evidence="2" id="KW-0472">Membrane</keyword>
<keyword evidence="2" id="KW-0812">Transmembrane</keyword>
<reference evidence="3" key="1">
    <citation type="submission" date="2021-07" db="EMBL/GenBank/DDBJ databases">
        <authorList>
            <person name="Catto M.A."/>
            <person name="Jacobson A."/>
            <person name="Kennedy G."/>
            <person name="Labadie P."/>
            <person name="Hunt B.G."/>
            <person name="Srinivasan R."/>
        </authorList>
    </citation>
    <scope>NUCLEOTIDE SEQUENCE</scope>
    <source>
        <strain evidence="3">PL_HMW_Pooled</strain>
        <tissue evidence="3">Head</tissue>
    </source>
</reference>
<evidence type="ECO:0000313" key="4">
    <source>
        <dbReference type="Proteomes" id="UP001219518"/>
    </source>
</evidence>
<evidence type="ECO:0000256" key="1">
    <source>
        <dbReference type="SAM" id="MobiDB-lite"/>
    </source>
</evidence>
<comment type="caution">
    <text evidence="3">The sequence shown here is derived from an EMBL/GenBank/DDBJ whole genome shotgun (WGS) entry which is preliminary data.</text>
</comment>
<dbReference type="AlphaFoldDB" id="A0AAE1LRX3"/>
<name>A0AAE1LRX3_9NEOP</name>